<proteinExistence type="predicted"/>
<reference evidence="1" key="1">
    <citation type="submission" date="2018-02" db="EMBL/GenBank/DDBJ databases">
        <title>Rhizophora mucronata_Transcriptome.</title>
        <authorList>
            <person name="Meera S.P."/>
            <person name="Sreeshan A."/>
            <person name="Augustine A."/>
        </authorList>
    </citation>
    <scope>NUCLEOTIDE SEQUENCE</scope>
    <source>
        <tissue evidence="1">Leaf</tissue>
    </source>
</reference>
<dbReference type="EMBL" id="GGEC01074587">
    <property type="protein sequence ID" value="MBX55071.1"/>
    <property type="molecule type" value="Transcribed_RNA"/>
</dbReference>
<evidence type="ECO:0000313" key="1">
    <source>
        <dbReference type="EMBL" id="MBX55071.1"/>
    </source>
</evidence>
<name>A0A2P2PK66_RHIMU</name>
<accession>A0A2P2PK66</accession>
<dbReference type="AlphaFoldDB" id="A0A2P2PK66"/>
<protein>
    <submittedName>
        <fullName evidence="1">Uncharacterized protein</fullName>
    </submittedName>
</protein>
<sequence>MYIHTSTGSALSRVKRS</sequence>
<organism evidence="1">
    <name type="scientific">Rhizophora mucronata</name>
    <name type="common">Asiatic mangrove</name>
    <dbReference type="NCBI Taxonomy" id="61149"/>
    <lineage>
        <taxon>Eukaryota</taxon>
        <taxon>Viridiplantae</taxon>
        <taxon>Streptophyta</taxon>
        <taxon>Embryophyta</taxon>
        <taxon>Tracheophyta</taxon>
        <taxon>Spermatophyta</taxon>
        <taxon>Magnoliopsida</taxon>
        <taxon>eudicotyledons</taxon>
        <taxon>Gunneridae</taxon>
        <taxon>Pentapetalae</taxon>
        <taxon>rosids</taxon>
        <taxon>fabids</taxon>
        <taxon>Malpighiales</taxon>
        <taxon>Rhizophoraceae</taxon>
        <taxon>Rhizophora</taxon>
    </lineage>
</organism>